<dbReference type="InterPro" id="IPR029063">
    <property type="entry name" value="SAM-dependent_MTases_sf"/>
</dbReference>
<feature type="domain" description="Methyltransferase type 11" evidence="1">
    <location>
        <begin position="42"/>
        <end position="121"/>
    </location>
</feature>
<evidence type="ECO:0000313" key="3">
    <source>
        <dbReference type="Proteomes" id="UP000050783"/>
    </source>
</evidence>
<dbReference type="GO" id="GO:0008757">
    <property type="term" value="F:S-adenosylmethionine-dependent methyltransferase activity"/>
    <property type="evidence" value="ECO:0007669"/>
    <property type="project" value="InterPro"/>
</dbReference>
<reference evidence="2 3" key="1">
    <citation type="submission" date="2015-09" db="EMBL/GenBank/DDBJ databases">
        <authorList>
            <consortium name="Swine Surveillance"/>
        </authorList>
    </citation>
    <scope>NUCLEOTIDE SEQUENCE [LARGE SCALE GENOMIC DNA]</scope>
    <source>
        <strain evidence="2 3">CECT 4292</strain>
    </source>
</reference>
<proteinExistence type="predicted"/>
<dbReference type="Pfam" id="PF08241">
    <property type="entry name" value="Methyltransf_11"/>
    <property type="match status" value="1"/>
</dbReference>
<evidence type="ECO:0000259" key="1">
    <source>
        <dbReference type="Pfam" id="PF08241"/>
    </source>
</evidence>
<evidence type="ECO:0000313" key="2">
    <source>
        <dbReference type="EMBL" id="CUH49355.1"/>
    </source>
</evidence>
<dbReference type="EMBL" id="CYPU01000068">
    <property type="protein sequence ID" value="CUH49355.1"/>
    <property type="molecule type" value="Genomic_DNA"/>
</dbReference>
<dbReference type="RefSeq" id="WP_058278780.1">
    <property type="nucleotide sequence ID" value="NZ_CYPU01000068.1"/>
</dbReference>
<dbReference type="Proteomes" id="UP000050783">
    <property type="component" value="Unassembled WGS sequence"/>
</dbReference>
<dbReference type="InterPro" id="IPR013216">
    <property type="entry name" value="Methyltransf_11"/>
</dbReference>
<accession>A0A0P1EHB3</accession>
<dbReference type="OrthoDB" id="9791837at2"/>
<dbReference type="GeneID" id="55494695"/>
<sequence>MDADKIYKSLHKGHVRQKESRSHSAQRIFELCDRFVESKSVIDVGCGVGFLLAEFENHNREIRGVEGDWLELSSLEFSDSALIRADLEKPFELDRRFDLCVSTEVAEHLEPDRAQSFVADLTRLSDFVLFSAAIEGQGGTGHKNEQWQDYWVNLFDAQGYDFYDAFRPNLWNDPMVMDWFRQNLLLFVKRGVEKKPGLSEFASSAEVARMIVPKYHDKIVRRTARQLRRLRREMS</sequence>
<gene>
    <name evidence="2" type="ORF">RUA4292_03551</name>
</gene>
<name>A0A0P1EHB3_9RHOB</name>
<dbReference type="SUPFAM" id="SSF53335">
    <property type="entry name" value="S-adenosyl-L-methionine-dependent methyltransferases"/>
    <property type="match status" value="1"/>
</dbReference>
<organism evidence="2 3">
    <name type="scientific">Ruegeria atlantica</name>
    <dbReference type="NCBI Taxonomy" id="81569"/>
    <lineage>
        <taxon>Bacteria</taxon>
        <taxon>Pseudomonadati</taxon>
        <taxon>Pseudomonadota</taxon>
        <taxon>Alphaproteobacteria</taxon>
        <taxon>Rhodobacterales</taxon>
        <taxon>Roseobacteraceae</taxon>
        <taxon>Ruegeria</taxon>
    </lineage>
</organism>
<protein>
    <recommendedName>
        <fullName evidence="1">Methyltransferase type 11 domain-containing protein</fullName>
    </recommendedName>
</protein>
<dbReference type="CDD" id="cd02440">
    <property type="entry name" value="AdoMet_MTases"/>
    <property type="match status" value="1"/>
</dbReference>
<dbReference type="Gene3D" id="3.40.50.150">
    <property type="entry name" value="Vaccinia Virus protein VP39"/>
    <property type="match status" value="1"/>
</dbReference>
<dbReference type="AlphaFoldDB" id="A0A0P1EHB3"/>